<evidence type="ECO:0000256" key="1">
    <source>
        <dbReference type="SAM" id="Coils"/>
    </source>
</evidence>
<dbReference type="RefSeq" id="WP_081142889.1">
    <property type="nucleotide sequence ID" value="NZ_CP015363.1"/>
</dbReference>
<keyword evidence="1" id="KW-0175">Coiled coil</keyword>
<keyword evidence="3" id="KW-1185">Reference proteome</keyword>
<dbReference type="Proteomes" id="UP000192050">
    <property type="component" value="Chromosome"/>
</dbReference>
<evidence type="ECO:0000313" key="3">
    <source>
        <dbReference type="Proteomes" id="UP000192050"/>
    </source>
</evidence>
<organism evidence="2 3">
    <name type="scientific">Ferroplasma acidiphilum</name>
    <dbReference type="NCBI Taxonomy" id="74969"/>
    <lineage>
        <taxon>Archaea</taxon>
        <taxon>Methanobacteriati</taxon>
        <taxon>Thermoplasmatota</taxon>
        <taxon>Thermoplasmata</taxon>
        <taxon>Thermoplasmatales</taxon>
        <taxon>Ferroplasmaceae</taxon>
        <taxon>Ferroplasma</taxon>
    </lineage>
</organism>
<dbReference type="AlphaFoldDB" id="A0A1V0N599"/>
<dbReference type="KEGG" id="fai:FAD_1415"/>
<dbReference type="STRING" id="74969.FAD_1415"/>
<evidence type="ECO:0000313" key="2">
    <source>
        <dbReference type="EMBL" id="ARD85274.1"/>
    </source>
</evidence>
<proteinExistence type="predicted"/>
<accession>A0A1V0N599</accession>
<name>A0A1V0N599_9ARCH</name>
<reference evidence="2 3" key="1">
    <citation type="submission" date="2011-10" db="EMBL/GenBank/DDBJ databases">
        <title>Metabolic and evolutionary patterns in the extreme acidophile Ferroplasma acidiphilum.</title>
        <authorList>
            <person name="Golyshina O.V."/>
            <person name="Kozyavkin S.A."/>
            <person name="Tatusov R.L."/>
            <person name="Slesarev A.I."/>
            <person name="Golyshin P.N."/>
        </authorList>
    </citation>
    <scope>NUCLEOTIDE SEQUENCE [LARGE SCALE GENOMIC DNA]</scope>
    <source>
        <strain evidence="3">Y</strain>
    </source>
</reference>
<dbReference type="GeneID" id="31676908"/>
<dbReference type="EMBL" id="CP015363">
    <property type="protein sequence ID" value="ARD85274.1"/>
    <property type="molecule type" value="Genomic_DNA"/>
</dbReference>
<gene>
    <name evidence="2" type="ORF">FAD_1415</name>
</gene>
<feature type="coiled-coil region" evidence="1">
    <location>
        <begin position="15"/>
        <end position="70"/>
    </location>
</feature>
<protein>
    <submittedName>
        <fullName evidence="2">Uncharacterized protein</fullName>
    </submittedName>
</protein>
<sequence>MKQEPVKGLDKDTIIDELKWELENNNKIINELQNDTNELKNNNNKLQENVSKLQNNNNGIKNGYKKLKIEFD</sequence>